<dbReference type="AlphaFoldDB" id="A0A6L6YIR3"/>
<proteinExistence type="inferred from homology"/>
<evidence type="ECO:0000313" key="3">
    <source>
        <dbReference type="EMBL" id="MVX56613.1"/>
    </source>
</evidence>
<keyword evidence="4" id="KW-1185">Reference proteome</keyword>
<evidence type="ECO:0000259" key="2">
    <source>
        <dbReference type="PROSITE" id="PS51736"/>
    </source>
</evidence>
<reference evidence="3 4" key="1">
    <citation type="submission" date="2019-12" db="EMBL/GenBank/DDBJ databases">
        <title>Microbes associate with the intestines of laboratory mice.</title>
        <authorList>
            <person name="Navarre W."/>
            <person name="Wong E."/>
        </authorList>
    </citation>
    <scope>NUCLEOTIDE SEQUENCE [LARGE SCALE GENOMIC DNA]</scope>
    <source>
        <strain evidence="3 4">NM82_D38</strain>
    </source>
</reference>
<dbReference type="PROSITE" id="PS51736">
    <property type="entry name" value="RECOMBINASES_3"/>
    <property type="match status" value="1"/>
</dbReference>
<feature type="domain" description="Resolvase/invertase-type recombinase catalytic" evidence="2">
    <location>
        <begin position="2"/>
        <end position="139"/>
    </location>
</feature>
<dbReference type="GO" id="GO:0003677">
    <property type="term" value="F:DNA binding"/>
    <property type="evidence" value="ECO:0007669"/>
    <property type="project" value="InterPro"/>
</dbReference>
<dbReference type="GO" id="GO:0000150">
    <property type="term" value="F:DNA strand exchange activity"/>
    <property type="evidence" value="ECO:0007669"/>
    <property type="project" value="InterPro"/>
</dbReference>
<accession>A0A6L6YIR3</accession>
<protein>
    <submittedName>
        <fullName evidence="3">Recombinase family protein</fullName>
    </submittedName>
</protein>
<dbReference type="EMBL" id="WSRP01000013">
    <property type="protein sequence ID" value="MVX56613.1"/>
    <property type="molecule type" value="Genomic_DNA"/>
</dbReference>
<sequence>MPAFAYKRVSSVDQATDRQLADLDIHFEKIFEDKASGKDTHHPELERMIEHLREGDTLYIHSLDRLARNLVDLQKTVDLLTTKGVEIYFVKEGLSFGRNSQQPALNKLMLQMLGAFAEFERNLIKERQREGIEQAKKSGVYKGRKPIEIKLFNQTLELVNGGMKTTEAIKQTGIKPATYYRYLSKNK</sequence>
<dbReference type="Gene3D" id="3.40.50.1390">
    <property type="entry name" value="Resolvase, N-terminal catalytic domain"/>
    <property type="match status" value="1"/>
</dbReference>
<comment type="similarity">
    <text evidence="1">Belongs to the site-specific recombinase resolvase family.</text>
</comment>
<dbReference type="OrthoDB" id="8585334at2"/>
<dbReference type="PANTHER" id="PTHR30461">
    <property type="entry name" value="DNA-INVERTASE FROM LAMBDOID PROPHAGE"/>
    <property type="match status" value="1"/>
</dbReference>
<gene>
    <name evidence="3" type="ORF">E5987_05230</name>
</gene>
<dbReference type="InterPro" id="IPR036162">
    <property type="entry name" value="Resolvase-like_N_sf"/>
</dbReference>
<dbReference type="SMART" id="SM00857">
    <property type="entry name" value="Resolvase"/>
    <property type="match status" value="1"/>
</dbReference>
<dbReference type="PANTHER" id="PTHR30461:SF26">
    <property type="entry name" value="RESOLVASE HOMOLOG YNEB"/>
    <property type="match status" value="1"/>
</dbReference>
<organism evidence="3 4">
    <name type="scientific">Parasutterella muris</name>
    <dbReference type="NCBI Taxonomy" id="2565572"/>
    <lineage>
        <taxon>Bacteria</taxon>
        <taxon>Pseudomonadati</taxon>
        <taxon>Pseudomonadota</taxon>
        <taxon>Betaproteobacteria</taxon>
        <taxon>Burkholderiales</taxon>
        <taxon>Sutterellaceae</taxon>
        <taxon>Parasutterella</taxon>
    </lineage>
</organism>
<name>A0A6L6YIR3_9BURK</name>
<dbReference type="Pfam" id="PF00239">
    <property type="entry name" value="Resolvase"/>
    <property type="match status" value="1"/>
</dbReference>
<comment type="caution">
    <text evidence="3">The sequence shown here is derived from an EMBL/GenBank/DDBJ whole genome shotgun (WGS) entry which is preliminary data.</text>
</comment>
<evidence type="ECO:0000256" key="1">
    <source>
        <dbReference type="ARBA" id="ARBA00009913"/>
    </source>
</evidence>
<evidence type="ECO:0000313" key="4">
    <source>
        <dbReference type="Proteomes" id="UP000472580"/>
    </source>
</evidence>
<dbReference type="SUPFAM" id="SSF53041">
    <property type="entry name" value="Resolvase-like"/>
    <property type="match status" value="1"/>
</dbReference>
<dbReference type="RefSeq" id="WP_160335047.1">
    <property type="nucleotide sequence ID" value="NZ_WSRP01000013.1"/>
</dbReference>
<dbReference type="CDD" id="cd03768">
    <property type="entry name" value="SR_ResInv"/>
    <property type="match status" value="1"/>
</dbReference>
<dbReference type="InterPro" id="IPR050639">
    <property type="entry name" value="SSR_resolvase"/>
</dbReference>
<dbReference type="InterPro" id="IPR006119">
    <property type="entry name" value="Resolv_N"/>
</dbReference>
<dbReference type="Proteomes" id="UP000472580">
    <property type="component" value="Unassembled WGS sequence"/>
</dbReference>